<dbReference type="Proteomes" id="UP000296822">
    <property type="component" value="Plasmid unnamed1"/>
</dbReference>
<organism evidence="3 4">
    <name type="scientific">Natronorubrum bangense</name>
    <dbReference type="NCBI Taxonomy" id="61858"/>
    <lineage>
        <taxon>Archaea</taxon>
        <taxon>Methanobacteriati</taxon>
        <taxon>Methanobacteriota</taxon>
        <taxon>Stenosarchaea group</taxon>
        <taxon>Halobacteria</taxon>
        <taxon>Halobacteriales</taxon>
        <taxon>Natrialbaceae</taxon>
        <taxon>Natronorubrum</taxon>
    </lineage>
</organism>
<protein>
    <recommendedName>
        <fullName evidence="2">DUF7344 domain-containing protein</fullName>
    </recommendedName>
</protein>
<dbReference type="KEGG" id="nbg:DV706_19195"/>
<keyword evidence="1" id="KW-1133">Transmembrane helix</keyword>
<dbReference type="EMBL" id="CP031306">
    <property type="protein sequence ID" value="QCC56620.1"/>
    <property type="molecule type" value="Genomic_DNA"/>
</dbReference>
<keyword evidence="3" id="KW-0614">Plasmid</keyword>
<keyword evidence="1" id="KW-0812">Transmembrane</keyword>
<evidence type="ECO:0000259" key="2">
    <source>
        <dbReference type="Pfam" id="PF24035"/>
    </source>
</evidence>
<evidence type="ECO:0000256" key="1">
    <source>
        <dbReference type="SAM" id="Phobius"/>
    </source>
</evidence>
<feature type="transmembrane region" description="Helical" evidence="1">
    <location>
        <begin position="129"/>
        <end position="151"/>
    </location>
</feature>
<feature type="transmembrane region" description="Helical" evidence="1">
    <location>
        <begin position="157"/>
        <end position="175"/>
    </location>
</feature>
<evidence type="ECO:0000313" key="3">
    <source>
        <dbReference type="EMBL" id="QCC56620.1"/>
    </source>
</evidence>
<evidence type="ECO:0000313" key="4">
    <source>
        <dbReference type="Proteomes" id="UP000296822"/>
    </source>
</evidence>
<dbReference type="AlphaFoldDB" id="A0A4D6HS91"/>
<dbReference type="InterPro" id="IPR055768">
    <property type="entry name" value="DUF7344"/>
</dbReference>
<sequence>MGGVQTIEKSTSDAKLSRDTVFKTLSNRRRRLTLRYLFEYDVNGEPVRLRDLAEWIAAAENNVPVDAVTYKQRKRVYTSLYQSHLPALHRDGIIQYDQARGTISVTPVTSTFDTYLGVDPQMGAAWSTYWLALGVCLTLIAVLSWFDLFSLPISSHLLTLLVSLVVFVSAVVFAYHNDRGQE</sequence>
<proteinExistence type="predicted"/>
<name>A0A4D6HS91_9EURY</name>
<dbReference type="Pfam" id="PF24035">
    <property type="entry name" value="DUF7344"/>
    <property type="match status" value="1"/>
</dbReference>
<feature type="domain" description="DUF7344" evidence="2">
    <location>
        <begin position="22"/>
        <end position="103"/>
    </location>
</feature>
<reference evidence="3 4" key="1">
    <citation type="journal article" date="2019" name="Nat. Commun.">
        <title>A new type of DNA phosphorothioation-based antiviral system in archaea.</title>
        <authorList>
            <person name="Xiong L."/>
            <person name="Liu S."/>
            <person name="Chen S."/>
            <person name="Xiao Y."/>
            <person name="Zhu B."/>
            <person name="Gao Y."/>
            <person name="Zhang Y."/>
            <person name="Chen B."/>
            <person name="Luo J."/>
            <person name="Deng Z."/>
            <person name="Chen X."/>
            <person name="Wang L."/>
            <person name="Chen S."/>
        </authorList>
    </citation>
    <scope>NUCLEOTIDE SEQUENCE [LARGE SCALE GENOMIC DNA]</scope>
    <source>
        <strain evidence="3 4">JCM 10635</strain>
        <plasmid evidence="3 4">unnamed1</plasmid>
    </source>
</reference>
<geneLocation type="plasmid" evidence="3">
    <name>unnamed1</name>
</geneLocation>
<gene>
    <name evidence="3" type="ORF">DV706_19195</name>
</gene>
<accession>A0A4D6HS91</accession>
<keyword evidence="1" id="KW-0472">Membrane</keyword>